<keyword evidence="3" id="KW-0732">Signal</keyword>
<sequence>MNPILTLFFVFIALAASAQKNSNTPANPPDYARDWKRADSLAAKGLPKSALSIANRIYKEAKTTRNYPQLAKAAMHRMIFRSYSDEDAYVELVQSIEADIRDTPEPSKSVLESVLADVYWQYFQQNRYKFYTRTPIGQPTSKRGKQGSVSATTTKTTDTTADFRIWDAQRLVGAVTQSYLASVQQKTLLQKTPIAAFDALLEKGDADTRPLRPTLYDLLAHRAISFFENTEPDLLKPIFKFELNQPDYFASADAFAKLTIQSRDSLSGRYQALRLYQHLLAFHLTDANPIALADADALRLAFVYQHSVVPNKDSLYRQTLDQQIVRYKNQPAEAIYGYQLAQFLVNQGQSVRPLDDTDSAGDSTNESPYRWNKKQAADICRDLIKRFPATTSSQQASVLLNRLLQSSFSLQVEQVNAPEQAFRALVSYQSASKITYRIVRLSVTELETSRINMGEDSQQKKYTAWLKRPIVAEKSVMLPDDGDLNQHTVEIPLAGLPTGQYAVLATSADKFSEKTESVQYTVFSVSKLSYLLQPIYSGGSRQQVIVTNRLTGAPLPNVAVTVVEIERQKATGSLQSRRTDANGIASFDKAEMPVQNAFAYQLTDGSDTLFSDRQYHNRFTNEQAPAQSQTYTKLFTDRAIYRPGQLIYVKGLVYEGKPNQYGVISNREVAIELIDQNGERVSKQTLKTNEFGTFAGSFTAPVGKLSGQMSIQTAFGSASIRVEEYKRPTFEVKIDPVKQSFKLGQTVTLTADAKTFSGAVVDGAAVRYRVVRKLQQRWLWYARIGGPRNENQTEIANGTAQTDANGNVAITFDATPDREKSRQDNPVFEFDVTIDVTDRAGETRSATQTLRIGYTALQAELTVPEQVEKDKPVTVPVKITNQAGQTVSAKGQLTIYKLQSPTKFLRNRLWNRPDRQLLSRAEFERLFPNDLYSNENDPRSWKKGPAVQQQAITTPTDSLVKLSLANFTAGEYVAELTVTDSAGEATKDRSFFTVIDEKNPVASVRPEGWLQVRKATAIPGEEAVFWVGTDQSWVRMIVEQDHAVVREEWIKTEGGPRRVALPVTEQQRGGFAVHFTMIQNGRLYQKSQVIAVPFTNKQLTIETQTFRNKLKPGQQEEWTLKINGLDNVPAELVATLYDASLDAFAPLEWPTSFYQPYFPVFYGWQSGAFSIQYSNGLRYPSRLLVDDVIRHYDQLSWLGYQFSPSGNRPFVRVTPAESEIIRATVRRVGKVVSGTVKFKTGSGVPGVNVLIKGTTTGAVTDEKGQFSISTDSASQDVTLVFSTVGYVTNEVILKQKAVSFQMKPDARSLNEVAVVGYGRTLARKGMVAGAPTEAMFDAAAPASAELKRSDFSQSAVSEPTTKAEPVNPRRNFNETAFFIPQVKTDEQGKVVLKFTMPEALTRWRLLAFAHTKDLKTGTLEREIITQKELMITANAPRFFREGDTIRVTARINNLTDKPMSVLASLNLSDALTGEPITQQLMRTSPQTSVSVAAGQGQAVGWTLVVPKGLETVTCRLTAQSGSFTDGEEFTVPVLPNRMLVTDTQPFWVNGSETKEFKLKALTNLNPELPVQHERLTVEVTSNPSWYALQALPYLMEYSYECAEQLFSRLYANSLAVHIVNSKPSFKQVIAEWQKNPPKNPLQANEEMRSIALENSPWLADARSEAARQAQLGQLFDQNRMTTDQEQTLEKLRQLQTSEGGFRWFGGMEPSLSMTLHVLGGFGHLQRLGVRFPEALQSELNEMQINAIRYVDVEMKRLVEEQKKTKANLSWDFSAAQYLYARSFYMDKPVDKALLTYLKQRVADNWLKQSLQGQALSTMALHRFSDTQTADNILRSLLERTRHSDELGTYWPDNKSGMFWYQTPIETQAYLIEAFDEIKQDRTLVDTMKRWLLRQKQTQSWSSTKATTEAVYALLLRGTDWLDTKPGTQVSLGGQPIENRVTKTEAITGYQKVTYAAAEIKPEMGVIQITKKAAGPAWGALYWQHFEPLDRVMPGSAGLSVQKTLYVQHDSPTGPIIDPVTPQTSLKPGDLIKVRLILKTDRAMEYVHLKDGRASGFEPTAALSGYKYQNGLGYYESPRDASTDFFLSYVPVGTHVFEYDLRVAQTGDFSAGVATVQCFYAPEFSAHSAGERVKVKP</sequence>
<dbReference type="Gene3D" id="2.60.40.1930">
    <property type="match status" value="1"/>
</dbReference>
<dbReference type="Gene3D" id="1.50.10.20">
    <property type="match status" value="1"/>
</dbReference>
<feature type="region of interest" description="Disordered" evidence="2">
    <location>
        <begin position="134"/>
        <end position="153"/>
    </location>
</feature>
<feature type="signal peptide" evidence="3">
    <location>
        <begin position="1"/>
        <end position="18"/>
    </location>
</feature>
<comment type="caution">
    <text evidence="5">The sequence shown here is derived from an EMBL/GenBank/DDBJ whole genome shotgun (WGS) entry which is preliminary data.</text>
</comment>
<feature type="domain" description="Alpha-2-macroglobulin" evidence="4">
    <location>
        <begin position="1375"/>
        <end position="1465"/>
    </location>
</feature>
<evidence type="ECO:0000313" key="6">
    <source>
        <dbReference type="Proteomes" id="UP001202180"/>
    </source>
</evidence>
<dbReference type="Proteomes" id="UP001202180">
    <property type="component" value="Unassembled WGS sequence"/>
</dbReference>
<dbReference type="Gene3D" id="2.60.40.1120">
    <property type="entry name" value="Carboxypeptidase-like, regulatory domain"/>
    <property type="match status" value="1"/>
</dbReference>
<dbReference type="InterPro" id="IPR041246">
    <property type="entry name" value="Bact_MG10"/>
</dbReference>
<dbReference type="SUPFAM" id="SSF49464">
    <property type="entry name" value="Carboxypeptidase regulatory domain-like"/>
    <property type="match status" value="1"/>
</dbReference>
<feature type="chain" id="PRO_5046034295" evidence="3">
    <location>
        <begin position="19"/>
        <end position="2136"/>
    </location>
</feature>
<protein>
    <submittedName>
        <fullName evidence="5">Carboxypeptidase-like regulatory domain-containing protein</fullName>
    </submittedName>
</protein>
<dbReference type="PANTHER" id="PTHR40094">
    <property type="entry name" value="ALPHA-2-MACROGLOBULIN HOMOLOG"/>
    <property type="match status" value="1"/>
</dbReference>
<dbReference type="InterPro" id="IPR002890">
    <property type="entry name" value="MG2"/>
</dbReference>
<evidence type="ECO:0000256" key="3">
    <source>
        <dbReference type="SAM" id="SignalP"/>
    </source>
</evidence>
<keyword evidence="6" id="KW-1185">Reference proteome</keyword>
<dbReference type="Pfam" id="PF00207">
    <property type="entry name" value="A2M"/>
    <property type="match status" value="1"/>
</dbReference>
<gene>
    <name evidence="5" type="ORF">M0L20_08955</name>
</gene>
<dbReference type="InterPro" id="IPR008930">
    <property type="entry name" value="Terpenoid_cyclase/PrenylTrfase"/>
</dbReference>
<comment type="similarity">
    <text evidence="1">Belongs to the protease inhibitor I39 (alpha-2-macroglobulin) family. Bacterial alpha-2-macroglobulin subfamily.</text>
</comment>
<reference evidence="5 6" key="1">
    <citation type="submission" date="2022-04" db="EMBL/GenBank/DDBJ databases">
        <title>Spirosoma sp. strain RP8 genome sequencing and assembly.</title>
        <authorList>
            <person name="Jung Y."/>
        </authorList>
    </citation>
    <scope>NUCLEOTIDE SEQUENCE [LARGE SCALE GENOMIC DNA]</scope>
    <source>
        <strain evidence="5 6">RP8</strain>
    </source>
</reference>
<dbReference type="SUPFAM" id="SSF48239">
    <property type="entry name" value="Terpenoid cyclases/Protein prenyltransferases"/>
    <property type="match status" value="1"/>
</dbReference>
<name>A0ABT0HIK5_9BACT</name>
<dbReference type="SMART" id="SM01360">
    <property type="entry name" value="A2M"/>
    <property type="match status" value="1"/>
</dbReference>
<dbReference type="InterPro" id="IPR001599">
    <property type="entry name" value="Macroglobln_a2"/>
</dbReference>
<dbReference type="EMBL" id="JALPRF010000001">
    <property type="protein sequence ID" value="MCK8491976.1"/>
    <property type="molecule type" value="Genomic_DNA"/>
</dbReference>
<dbReference type="Pfam" id="PF13715">
    <property type="entry name" value="CarbopepD_reg_2"/>
    <property type="match status" value="1"/>
</dbReference>
<proteinExistence type="inferred from homology"/>
<evidence type="ECO:0000313" key="5">
    <source>
        <dbReference type="EMBL" id="MCK8491976.1"/>
    </source>
</evidence>
<evidence type="ECO:0000256" key="2">
    <source>
        <dbReference type="SAM" id="MobiDB-lite"/>
    </source>
</evidence>
<dbReference type="RefSeq" id="WP_248476563.1">
    <property type="nucleotide sequence ID" value="NZ_JALPRF010000001.1"/>
</dbReference>
<dbReference type="Pfam" id="PF17973">
    <property type="entry name" value="bMG10"/>
    <property type="match status" value="1"/>
</dbReference>
<dbReference type="PANTHER" id="PTHR40094:SF1">
    <property type="entry name" value="UBIQUITIN DOMAIN-CONTAINING PROTEIN"/>
    <property type="match status" value="1"/>
</dbReference>
<evidence type="ECO:0000259" key="4">
    <source>
        <dbReference type="SMART" id="SM01360"/>
    </source>
</evidence>
<evidence type="ECO:0000256" key="1">
    <source>
        <dbReference type="ARBA" id="ARBA00010556"/>
    </source>
</evidence>
<dbReference type="InterPro" id="IPR051802">
    <property type="entry name" value="YfhM-like"/>
</dbReference>
<organism evidence="5 6">
    <name type="scientific">Spirosoma liriopis</name>
    <dbReference type="NCBI Taxonomy" id="2937440"/>
    <lineage>
        <taxon>Bacteria</taxon>
        <taxon>Pseudomonadati</taxon>
        <taxon>Bacteroidota</taxon>
        <taxon>Cytophagia</taxon>
        <taxon>Cytophagales</taxon>
        <taxon>Cytophagaceae</taxon>
        <taxon>Spirosoma</taxon>
    </lineage>
</organism>
<dbReference type="Pfam" id="PF01835">
    <property type="entry name" value="MG2"/>
    <property type="match status" value="1"/>
</dbReference>
<accession>A0ABT0HIK5</accession>
<dbReference type="InterPro" id="IPR008969">
    <property type="entry name" value="CarboxyPept-like_regulatory"/>
</dbReference>